<feature type="compositionally biased region" description="Acidic residues" evidence="1">
    <location>
        <begin position="72"/>
        <end position="82"/>
    </location>
</feature>
<organism evidence="2">
    <name type="scientific">Brassica napus</name>
    <name type="common">Rape</name>
    <dbReference type="NCBI Taxonomy" id="3708"/>
    <lineage>
        <taxon>Eukaryota</taxon>
        <taxon>Viridiplantae</taxon>
        <taxon>Streptophyta</taxon>
        <taxon>Embryophyta</taxon>
        <taxon>Tracheophyta</taxon>
        <taxon>Spermatophyta</taxon>
        <taxon>Magnoliopsida</taxon>
        <taxon>eudicotyledons</taxon>
        <taxon>Gunneridae</taxon>
        <taxon>Pentapetalae</taxon>
        <taxon>rosids</taxon>
        <taxon>malvids</taxon>
        <taxon>Brassicales</taxon>
        <taxon>Brassicaceae</taxon>
        <taxon>Brassiceae</taxon>
        <taxon>Brassica</taxon>
    </lineage>
</organism>
<dbReference type="EMBL" id="HG994363">
    <property type="protein sequence ID" value="CAF2037937.1"/>
    <property type="molecule type" value="Genomic_DNA"/>
</dbReference>
<reference evidence="2" key="1">
    <citation type="submission" date="2021-01" db="EMBL/GenBank/DDBJ databases">
        <authorList>
            <consortium name="Genoscope - CEA"/>
            <person name="William W."/>
        </authorList>
    </citation>
    <scope>NUCLEOTIDE SEQUENCE</scope>
</reference>
<sequence length="111" mass="12826">MEVAALRSMETQRQWTCSATETLLFLVGRNLACLLLAAESLLIGLIAEDQRLSVKEGYKKGHRDEENKDASDSDDDDDDDEDNTMMMMMMMLMMKIFQGVKERKLIRRMTR</sequence>
<evidence type="ECO:0000313" key="2">
    <source>
        <dbReference type="EMBL" id="CAF2037937.1"/>
    </source>
</evidence>
<name>A0A816NPX7_BRANA</name>
<gene>
    <name evidence="2" type="ORF">DARMORV10_A09P10300.1</name>
</gene>
<dbReference type="AlphaFoldDB" id="A0A816NPX7"/>
<feature type="region of interest" description="Disordered" evidence="1">
    <location>
        <begin position="56"/>
        <end position="82"/>
    </location>
</feature>
<accession>A0A816NPX7</accession>
<protein>
    <submittedName>
        <fullName evidence="2">(rape) hypothetical protein</fullName>
    </submittedName>
</protein>
<feature type="compositionally biased region" description="Basic and acidic residues" evidence="1">
    <location>
        <begin position="56"/>
        <end position="71"/>
    </location>
</feature>
<dbReference type="Proteomes" id="UP001295469">
    <property type="component" value="Chromosome A09"/>
</dbReference>
<proteinExistence type="predicted"/>
<evidence type="ECO:0000256" key="1">
    <source>
        <dbReference type="SAM" id="MobiDB-lite"/>
    </source>
</evidence>